<keyword evidence="1" id="KW-0175">Coiled coil</keyword>
<protein>
    <submittedName>
        <fullName evidence="4">Coiled-coil domain-containing protein 42 isoform X1</fullName>
    </submittedName>
    <submittedName>
        <fullName evidence="5">Coiled-coil domain-containing protein 42 isoform X2</fullName>
    </submittedName>
</protein>
<sequence>MSHTPVGEEPGARNGTARRSAEASVTDLTNVMVEMQKVREGEKEADAAHRERVKALESLEKHMQEMQESYASAHDSKCYDLCRKHEEASQAAEKAEREHRERLQKEAELERLKEEHAQLLERKREVEVKIQRKRPVWNFMTDVLKMTTFKDIEAYTGYLGSLLHFREQLFEKYSEIQKLADLLRTSLVAMEDKHYLVQLENNNKLSTLQTNLDETLAELLIWESEWNQIREKAAKKTLLLGQIKMAALNLFEMAGEAVDDNNISMSDTEKQLDKVQLFIRDCDIIVKMYEAACERAKTAKLKRPTGTRSKKV</sequence>
<feature type="region of interest" description="Disordered" evidence="2">
    <location>
        <begin position="1"/>
        <end position="26"/>
    </location>
</feature>
<dbReference type="GeneID" id="114862685"/>
<evidence type="ECO:0000256" key="2">
    <source>
        <dbReference type="SAM" id="MobiDB-lite"/>
    </source>
</evidence>
<dbReference type="OrthoDB" id="10264298at2759"/>
<dbReference type="AlphaFoldDB" id="A0A6P7NM67"/>
<evidence type="ECO:0000313" key="3">
    <source>
        <dbReference type="Proteomes" id="UP000515150"/>
    </source>
</evidence>
<dbReference type="PANTHER" id="PTHR21683">
    <property type="entry name" value="COILED-COIL DOMAIN-CONTAINING PROTEIN 42 LIKE-2-LIKE-RELATED"/>
    <property type="match status" value="1"/>
</dbReference>
<evidence type="ECO:0000256" key="1">
    <source>
        <dbReference type="SAM" id="Coils"/>
    </source>
</evidence>
<evidence type="ECO:0000313" key="5">
    <source>
        <dbReference type="RefSeq" id="XP_055367253.1"/>
    </source>
</evidence>
<organism evidence="3 4">
    <name type="scientific">Betta splendens</name>
    <name type="common">Siamese fighting fish</name>
    <dbReference type="NCBI Taxonomy" id="158456"/>
    <lineage>
        <taxon>Eukaryota</taxon>
        <taxon>Metazoa</taxon>
        <taxon>Chordata</taxon>
        <taxon>Craniata</taxon>
        <taxon>Vertebrata</taxon>
        <taxon>Euteleostomi</taxon>
        <taxon>Actinopterygii</taxon>
        <taxon>Neopterygii</taxon>
        <taxon>Teleostei</taxon>
        <taxon>Neoteleostei</taxon>
        <taxon>Acanthomorphata</taxon>
        <taxon>Anabantaria</taxon>
        <taxon>Anabantiformes</taxon>
        <taxon>Anabantoidei</taxon>
        <taxon>Osphronemidae</taxon>
        <taxon>Betta</taxon>
    </lineage>
</organism>
<proteinExistence type="predicted"/>
<dbReference type="RefSeq" id="XP_029019098.1">
    <property type="nucleotide sequence ID" value="XM_029163265.3"/>
</dbReference>
<reference evidence="4 5" key="1">
    <citation type="submission" date="2025-04" db="UniProtKB">
        <authorList>
            <consortium name="RefSeq"/>
        </authorList>
    </citation>
    <scope>IDENTIFICATION</scope>
</reference>
<dbReference type="RefSeq" id="XP_055367253.1">
    <property type="nucleotide sequence ID" value="XM_055511278.1"/>
</dbReference>
<dbReference type="InterPro" id="IPR051147">
    <property type="entry name" value="CFAP_domain-containing"/>
</dbReference>
<evidence type="ECO:0000313" key="4">
    <source>
        <dbReference type="RefSeq" id="XP_029019098.1"/>
    </source>
</evidence>
<dbReference type="Proteomes" id="UP000515150">
    <property type="component" value="Chromosome 9"/>
</dbReference>
<dbReference type="PANTHER" id="PTHR21683:SF2">
    <property type="entry name" value="COILED-COIL DOMAIN-CONTAINING PROTEIN 42 LIKE-2-LIKE"/>
    <property type="match status" value="1"/>
</dbReference>
<dbReference type="CTD" id="387885"/>
<keyword evidence="3" id="KW-1185">Reference proteome</keyword>
<gene>
    <name evidence="4 5" type="primary">cfap73</name>
</gene>
<name>A0A6P7NM67_BETSP</name>
<accession>A0A6P7NM67</accession>
<dbReference type="KEGG" id="bspl:114862685"/>
<feature type="coiled-coil region" evidence="1">
    <location>
        <begin position="56"/>
        <end position="129"/>
    </location>
</feature>